<dbReference type="PROSITE" id="PS50203">
    <property type="entry name" value="CALPAIN_CAT"/>
    <property type="match status" value="1"/>
</dbReference>
<feature type="active site" evidence="5">
    <location>
        <position position="291"/>
    </location>
</feature>
<reference evidence="7 8" key="1">
    <citation type="journal article" date="2018" name="J. Allergy Clin. Immunol.">
        <title>High-quality assembly of Dermatophagoides pteronyssinus genome and transcriptome reveals a wide range of novel allergens.</title>
        <authorList>
            <person name="Liu X.Y."/>
            <person name="Yang K.Y."/>
            <person name="Wang M.Q."/>
            <person name="Kwok J.S."/>
            <person name="Zeng X."/>
            <person name="Yang Z."/>
            <person name="Xiao X.J."/>
            <person name="Lau C.P."/>
            <person name="Li Y."/>
            <person name="Huang Z.M."/>
            <person name="Ba J.G."/>
            <person name="Yim A.K."/>
            <person name="Ouyang C.Y."/>
            <person name="Ngai S.M."/>
            <person name="Chan T.F."/>
            <person name="Leung E.L."/>
            <person name="Liu L."/>
            <person name="Liu Z.G."/>
            <person name="Tsui S.K."/>
        </authorList>
    </citation>
    <scope>NUCLEOTIDE SEQUENCE [LARGE SCALE GENOMIC DNA]</scope>
    <source>
        <strain evidence="7">Derp</strain>
    </source>
</reference>
<feature type="domain" description="Calpain catalytic" evidence="6">
    <location>
        <begin position="59"/>
        <end position="348"/>
    </location>
</feature>
<name>A0ABQ8JDC6_DERPT</name>
<evidence type="ECO:0000259" key="6">
    <source>
        <dbReference type="PROSITE" id="PS50203"/>
    </source>
</evidence>
<keyword evidence="8" id="KW-1185">Reference proteome</keyword>
<feature type="active site" evidence="5">
    <location>
        <position position="271"/>
    </location>
</feature>
<keyword evidence="2 5" id="KW-0645">Protease</keyword>
<dbReference type="PANTHER" id="PTHR10183:SF382">
    <property type="entry name" value="CALPAIN-15"/>
    <property type="match status" value="1"/>
</dbReference>
<comment type="similarity">
    <text evidence="1">Belongs to the peptidase C2 family.</text>
</comment>
<dbReference type="PANTHER" id="PTHR10183">
    <property type="entry name" value="CALPAIN"/>
    <property type="match status" value="1"/>
</dbReference>
<dbReference type="Proteomes" id="UP000887458">
    <property type="component" value="Unassembled WGS sequence"/>
</dbReference>
<sequence length="681" mass="78113">MATNNNNNNCDNHLNDNQNVELSSTVINRKSFENSHLYITNDSNILSIVDKTLSKHIDKWRRFNQQNDNDDDKNTDKWILIQSDPKPSDIIQGLLGNCWLLSALTLIVQHKYLLNNIIQTTSSEFEQYSHCHIRLFLNGRWHSIIVDDWLPCDRYGHLVFSETKRNQLFVPLIEKAMAKQLGGYHRLIGGHTSLGLTSLTGYPCQVFSLPYTNHQSDSLLITEFWLKILSFYSTGFLMTASCGRNGYDNQQQQKRYQQEEQYKQLGLLLNHAYSILNIVSIGNLRLVKLRNPWGTIVWNGDWSENSSLWTTKLVNRLKTKGCAEDGIFWISFDDLCQYFQDLVVCKTLPHWYQYSFDCDFALSFEDHVGQVFEIIVESDEISSHSQVMCSFYTTKQGNHHQNVSSSLILIYELLANQTSHVLGPFVSASVGTMHSSITCETELQQGRRYLLAAFAFDGNSTFNSNNVLRIHSSRPLRFRMFEPNSALRGDLIIHYVLACGRPYEKGQIVTYHLNRKFPGLVSLVENRHTQQWIQVSMKARWKNKSSSSSNDEELTNDHHVLEGRPTTSMEKSANDCLSSVRISPLKLSNYTDSMMTTSRGSLQTDDLIPPGHCQLINMIVDCRPLTQNDKHISIAMNFKFRSLFFDGCKLADYMAIWHEPDIGLTYGLHSARPIIINKITN</sequence>
<dbReference type="PRINTS" id="PR00704">
    <property type="entry name" value="CALPAIN"/>
</dbReference>
<evidence type="ECO:0000256" key="2">
    <source>
        <dbReference type="ARBA" id="ARBA00022670"/>
    </source>
</evidence>
<evidence type="ECO:0000256" key="3">
    <source>
        <dbReference type="ARBA" id="ARBA00022801"/>
    </source>
</evidence>
<dbReference type="InterPro" id="IPR022684">
    <property type="entry name" value="Calpain_cysteine_protease"/>
</dbReference>
<evidence type="ECO:0000256" key="1">
    <source>
        <dbReference type="ARBA" id="ARBA00007623"/>
    </source>
</evidence>
<dbReference type="Pfam" id="PF00648">
    <property type="entry name" value="Peptidase_C2"/>
    <property type="match status" value="1"/>
</dbReference>
<dbReference type="PROSITE" id="PS00139">
    <property type="entry name" value="THIOL_PROTEASE_CYS"/>
    <property type="match status" value="1"/>
</dbReference>
<dbReference type="InterPro" id="IPR038765">
    <property type="entry name" value="Papain-like_cys_pep_sf"/>
</dbReference>
<dbReference type="InterPro" id="IPR000169">
    <property type="entry name" value="Pept_cys_AS"/>
</dbReference>
<proteinExistence type="inferred from homology"/>
<dbReference type="CDD" id="cd00044">
    <property type="entry name" value="CysPc"/>
    <property type="match status" value="1"/>
</dbReference>
<evidence type="ECO:0000313" key="7">
    <source>
        <dbReference type="EMBL" id="KAH9420609.1"/>
    </source>
</evidence>
<keyword evidence="4 5" id="KW-0788">Thiol protease</keyword>
<feature type="active site" evidence="5">
    <location>
        <position position="98"/>
    </location>
</feature>
<dbReference type="SMART" id="SM00230">
    <property type="entry name" value="CysPc"/>
    <property type="match status" value="1"/>
</dbReference>
<evidence type="ECO:0000256" key="5">
    <source>
        <dbReference type="PROSITE-ProRule" id="PRU00239"/>
    </source>
</evidence>
<keyword evidence="3 5" id="KW-0378">Hydrolase</keyword>
<dbReference type="InterPro" id="IPR001300">
    <property type="entry name" value="Peptidase_C2_calpain_cat"/>
</dbReference>
<comment type="caution">
    <text evidence="7">The sequence shown here is derived from an EMBL/GenBank/DDBJ whole genome shotgun (WGS) entry which is preliminary data.</text>
</comment>
<evidence type="ECO:0000313" key="8">
    <source>
        <dbReference type="Proteomes" id="UP000887458"/>
    </source>
</evidence>
<dbReference type="Gene3D" id="3.90.70.10">
    <property type="entry name" value="Cysteine proteinases"/>
    <property type="match status" value="1"/>
</dbReference>
<reference evidence="7 8" key="2">
    <citation type="journal article" date="2022" name="Mol. Biol. Evol.">
        <title>Comparative Genomics Reveals Insights into the Divergent Evolution of Astigmatic Mites and Household Pest Adaptations.</title>
        <authorList>
            <person name="Xiong Q."/>
            <person name="Wan A.T."/>
            <person name="Liu X."/>
            <person name="Fung C.S."/>
            <person name="Xiao X."/>
            <person name="Malainual N."/>
            <person name="Hou J."/>
            <person name="Wang L."/>
            <person name="Wang M."/>
            <person name="Yang K.Y."/>
            <person name="Cui Y."/>
            <person name="Leung E.L."/>
            <person name="Nong W."/>
            <person name="Shin S.K."/>
            <person name="Au S.W."/>
            <person name="Jeong K.Y."/>
            <person name="Chew F.T."/>
            <person name="Hui J.H."/>
            <person name="Leung T.F."/>
            <person name="Tungtrongchitr A."/>
            <person name="Zhong N."/>
            <person name="Liu Z."/>
            <person name="Tsui S.K."/>
        </authorList>
    </citation>
    <scope>NUCLEOTIDE SEQUENCE [LARGE SCALE GENOMIC DNA]</scope>
    <source>
        <strain evidence="7">Derp</strain>
    </source>
</reference>
<protein>
    <submittedName>
        <fullName evidence="7">Calpain-15</fullName>
    </submittedName>
</protein>
<accession>A0ABQ8JDC6</accession>
<dbReference type="SUPFAM" id="SSF54001">
    <property type="entry name" value="Cysteine proteinases"/>
    <property type="match status" value="1"/>
</dbReference>
<organism evidence="7 8">
    <name type="scientific">Dermatophagoides pteronyssinus</name>
    <name type="common">European house dust mite</name>
    <dbReference type="NCBI Taxonomy" id="6956"/>
    <lineage>
        <taxon>Eukaryota</taxon>
        <taxon>Metazoa</taxon>
        <taxon>Ecdysozoa</taxon>
        <taxon>Arthropoda</taxon>
        <taxon>Chelicerata</taxon>
        <taxon>Arachnida</taxon>
        <taxon>Acari</taxon>
        <taxon>Acariformes</taxon>
        <taxon>Sarcoptiformes</taxon>
        <taxon>Astigmata</taxon>
        <taxon>Psoroptidia</taxon>
        <taxon>Analgoidea</taxon>
        <taxon>Pyroglyphidae</taxon>
        <taxon>Dermatophagoidinae</taxon>
        <taxon>Dermatophagoides</taxon>
    </lineage>
</organism>
<gene>
    <name evidence="7" type="primary">CAPN15_1</name>
    <name evidence="7" type="ORF">DERP_001036</name>
</gene>
<evidence type="ECO:0000256" key="4">
    <source>
        <dbReference type="ARBA" id="ARBA00022807"/>
    </source>
</evidence>
<dbReference type="EMBL" id="NJHN03000047">
    <property type="protein sequence ID" value="KAH9420609.1"/>
    <property type="molecule type" value="Genomic_DNA"/>
</dbReference>